<protein>
    <submittedName>
        <fullName evidence="2">Uncharacterized protein</fullName>
    </submittedName>
</protein>
<feature type="compositionally biased region" description="Pro residues" evidence="1">
    <location>
        <begin position="189"/>
        <end position="198"/>
    </location>
</feature>
<dbReference type="EMBL" id="SACN01000001">
    <property type="protein sequence ID" value="RVT92756.1"/>
    <property type="molecule type" value="Genomic_DNA"/>
</dbReference>
<organism evidence="2 3">
    <name type="scientific">Sphingomonas crocodyli</name>
    <dbReference type="NCBI Taxonomy" id="1979270"/>
    <lineage>
        <taxon>Bacteria</taxon>
        <taxon>Pseudomonadati</taxon>
        <taxon>Pseudomonadota</taxon>
        <taxon>Alphaproteobacteria</taxon>
        <taxon>Sphingomonadales</taxon>
        <taxon>Sphingomonadaceae</taxon>
        <taxon>Sphingomonas</taxon>
    </lineage>
</organism>
<keyword evidence="3" id="KW-1185">Reference proteome</keyword>
<feature type="region of interest" description="Disordered" evidence="1">
    <location>
        <begin position="179"/>
        <end position="198"/>
    </location>
</feature>
<evidence type="ECO:0000313" key="2">
    <source>
        <dbReference type="EMBL" id="RVT92756.1"/>
    </source>
</evidence>
<dbReference type="RefSeq" id="WP_127740678.1">
    <property type="nucleotide sequence ID" value="NZ_SACN01000001.1"/>
</dbReference>
<sequence length="198" mass="21837">MTIHPHIAVDASAPAEPPADLTDFVPVPVSERHDGWTPDKQRTFIEVLADTGSVPAAAKAVGMGVEGAYRLRRRADAAGFAEAWDAAYGMMTRRLTDAAFARAIHGVTNPVYHAGEVVGERVQYDERLTRFLLERHDPHGYGRLMGCDPRWVEARDVLQPRIRKLPHLLARLFGLAGDPRPEDAAPLGLAPPPKTRRR</sequence>
<evidence type="ECO:0000313" key="3">
    <source>
        <dbReference type="Proteomes" id="UP000282971"/>
    </source>
</evidence>
<comment type="caution">
    <text evidence="2">The sequence shown here is derived from an EMBL/GenBank/DDBJ whole genome shotgun (WGS) entry which is preliminary data.</text>
</comment>
<dbReference type="AlphaFoldDB" id="A0A437M5A4"/>
<reference evidence="2 3" key="1">
    <citation type="submission" date="2019-01" db="EMBL/GenBank/DDBJ databases">
        <authorList>
            <person name="Chen W.-M."/>
        </authorList>
    </citation>
    <scope>NUCLEOTIDE SEQUENCE [LARGE SCALE GENOMIC DNA]</scope>
    <source>
        <strain evidence="2 3">CCP-7</strain>
    </source>
</reference>
<evidence type="ECO:0000256" key="1">
    <source>
        <dbReference type="SAM" id="MobiDB-lite"/>
    </source>
</evidence>
<dbReference type="Proteomes" id="UP000282971">
    <property type="component" value="Unassembled WGS sequence"/>
</dbReference>
<dbReference type="OrthoDB" id="7282816at2"/>
<name>A0A437M5A4_9SPHN</name>
<gene>
    <name evidence="2" type="ORF">EOD43_02205</name>
</gene>
<accession>A0A437M5A4</accession>
<proteinExistence type="predicted"/>